<evidence type="ECO:0000313" key="1">
    <source>
        <dbReference type="EMBL" id="TCP67132.1"/>
    </source>
</evidence>
<dbReference type="GO" id="GO:0008168">
    <property type="term" value="F:methyltransferase activity"/>
    <property type="evidence" value="ECO:0007669"/>
    <property type="project" value="UniProtKB-KW"/>
</dbReference>
<gene>
    <name evidence="1" type="ORF">EDD73_10527</name>
</gene>
<organism evidence="1 2">
    <name type="scientific">Heliophilum fasciatum</name>
    <dbReference type="NCBI Taxonomy" id="35700"/>
    <lineage>
        <taxon>Bacteria</taxon>
        <taxon>Bacillati</taxon>
        <taxon>Bacillota</taxon>
        <taxon>Clostridia</taxon>
        <taxon>Eubacteriales</taxon>
        <taxon>Heliobacteriaceae</taxon>
        <taxon>Heliophilum</taxon>
    </lineage>
</organism>
<dbReference type="InterPro" id="IPR029063">
    <property type="entry name" value="SAM-dependent_MTases_sf"/>
</dbReference>
<dbReference type="CDD" id="cd02440">
    <property type="entry name" value="AdoMet_MTases"/>
    <property type="match status" value="1"/>
</dbReference>
<sequence>MYNQFNDIEEQHWWFVARRLIVEKITSRYISASRVVDVLDAGCGTGGNLEMIKEFGAHIYAMEKEAWAAEMATKKSGIAVSKGSLPHEVPFSPLSFDLIFLLDVLEHVENDQDALKVLYSLLRPGGHLVITVPAFSFLWSYHDEYNHHHRRYRLPDLMHKVNAAGFSVRYRSYFNFFLFPLIMLLRYWNEITGMRENDLKLPAPIWNRLLTSLMTKEADLMQRYSLPFGVSALFVAQKDSE</sequence>
<dbReference type="Gene3D" id="3.40.50.150">
    <property type="entry name" value="Vaccinia Virus protein VP39"/>
    <property type="match status" value="1"/>
</dbReference>
<accession>A0A4R2RS98</accession>
<dbReference type="SUPFAM" id="SSF53335">
    <property type="entry name" value="S-adenosyl-L-methionine-dependent methyltransferases"/>
    <property type="match status" value="1"/>
</dbReference>
<proteinExistence type="predicted"/>
<dbReference type="PANTHER" id="PTHR43861">
    <property type="entry name" value="TRANS-ACONITATE 2-METHYLTRANSFERASE-RELATED"/>
    <property type="match status" value="1"/>
</dbReference>
<evidence type="ECO:0000313" key="2">
    <source>
        <dbReference type="Proteomes" id="UP000294813"/>
    </source>
</evidence>
<keyword evidence="1" id="KW-0489">Methyltransferase</keyword>
<protein>
    <submittedName>
        <fullName evidence="1">2-polyprenyl-3-methyl-5-hydroxy-6-metoxy-1, 4-benzoquinol methylase</fullName>
    </submittedName>
</protein>
<dbReference type="GO" id="GO:0032259">
    <property type="term" value="P:methylation"/>
    <property type="evidence" value="ECO:0007669"/>
    <property type="project" value="UniProtKB-KW"/>
</dbReference>
<dbReference type="Proteomes" id="UP000294813">
    <property type="component" value="Unassembled WGS sequence"/>
</dbReference>
<reference evidence="1 2" key="1">
    <citation type="submission" date="2019-03" db="EMBL/GenBank/DDBJ databases">
        <title>Genomic Encyclopedia of Type Strains, Phase IV (KMG-IV): sequencing the most valuable type-strain genomes for metagenomic binning, comparative biology and taxonomic classification.</title>
        <authorList>
            <person name="Goeker M."/>
        </authorList>
    </citation>
    <scope>NUCLEOTIDE SEQUENCE [LARGE SCALE GENOMIC DNA]</scope>
    <source>
        <strain evidence="1 2">DSM 11170</strain>
    </source>
</reference>
<comment type="caution">
    <text evidence="1">The sequence shown here is derived from an EMBL/GenBank/DDBJ whole genome shotgun (WGS) entry which is preliminary data.</text>
</comment>
<dbReference type="PANTHER" id="PTHR43861:SF6">
    <property type="entry name" value="METHYLTRANSFERASE TYPE 11"/>
    <property type="match status" value="1"/>
</dbReference>
<dbReference type="EMBL" id="SLXT01000005">
    <property type="protein sequence ID" value="TCP67132.1"/>
    <property type="molecule type" value="Genomic_DNA"/>
</dbReference>
<name>A0A4R2RS98_9FIRM</name>
<keyword evidence="2" id="KW-1185">Reference proteome</keyword>
<keyword evidence="1" id="KW-0808">Transferase</keyword>
<dbReference type="Pfam" id="PF13489">
    <property type="entry name" value="Methyltransf_23"/>
    <property type="match status" value="1"/>
</dbReference>
<dbReference type="AlphaFoldDB" id="A0A4R2RS98"/>